<comment type="similarity">
    <text evidence="2">Belongs to the importin beta family.</text>
</comment>
<dbReference type="GO" id="GO:0006606">
    <property type="term" value="P:protein import into nucleus"/>
    <property type="evidence" value="ECO:0007669"/>
    <property type="project" value="TreeGrafter"/>
</dbReference>
<accession>A0A443HWK9</accession>
<reference evidence="7 8" key="1">
    <citation type="journal article" date="2018" name="Front. Microbiol.">
        <title>Genomic and genetic insights into a cosmopolitan fungus, Paecilomyces variotii (Eurotiales).</title>
        <authorList>
            <person name="Urquhart A.S."/>
            <person name="Mondo S.J."/>
            <person name="Makela M.R."/>
            <person name="Hane J.K."/>
            <person name="Wiebenga A."/>
            <person name="He G."/>
            <person name="Mihaltcheva S."/>
            <person name="Pangilinan J."/>
            <person name="Lipzen A."/>
            <person name="Barry K."/>
            <person name="de Vries R.P."/>
            <person name="Grigoriev I.V."/>
            <person name="Idnurm A."/>
        </authorList>
    </citation>
    <scope>NUCLEOTIDE SEQUENCE [LARGE SCALE GENOMIC DNA]</scope>
    <source>
        <strain evidence="7 8">CBS 101075</strain>
    </source>
</reference>
<dbReference type="GeneID" id="39595703"/>
<keyword evidence="3" id="KW-0813">Transport</keyword>
<evidence type="ECO:0000256" key="6">
    <source>
        <dbReference type="SAM" id="MobiDB-lite"/>
    </source>
</evidence>
<evidence type="ECO:0000313" key="7">
    <source>
        <dbReference type="EMBL" id="RWQ96141.1"/>
    </source>
</evidence>
<comment type="subcellular location">
    <subcellularLocation>
        <location evidence="1">Nucleus</location>
    </subcellularLocation>
</comment>
<dbReference type="Gene3D" id="1.25.10.10">
    <property type="entry name" value="Leucine-rich Repeat Variant"/>
    <property type="match status" value="1"/>
</dbReference>
<protein>
    <submittedName>
        <fullName evidence="7">Nuclear transport receptor LGL2</fullName>
    </submittedName>
</protein>
<evidence type="ECO:0000256" key="5">
    <source>
        <dbReference type="ARBA" id="ARBA00023242"/>
    </source>
</evidence>
<dbReference type="PANTHER" id="PTHR12363">
    <property type="entry name" value="TRANSPORTIN 3 AND IMPORTIN 13"/>
    <property type="match status" value="1"/>
</dbReference>
<gene>
    <name evidence="7" type="ORF">C8Q69DRAFT_233956</name>
</gene>
<keyword evidence="5" id="KW-0539">Nucleus</keyword>
<dbReference type="GO" id="GO:0005634">
    <property type="term" value="C:nucleus"/>
    <property type="evidence" value="ECO:0007669"/>
    <property type="project" value="UniProtKB-SubCell"/>
</dbReference>
<dbReference type="InterPro" id="IPR057942">
    <property type="entry name" value="TPR_TNPO3_IPO13_3rd"/>
</dbReference>
<organism evidence="7 8">
    <name type="scientific">Byssochlamys spectabilis</name>
    <name type="common">Paecilomyces variotii</name>
    <dbReference type="NCBI Taxonomy" id="264951"/>
    <lineage>
        <taxon>Eukaryota</taxon>
        <taxon>Fungi</taxon>
        <taxon>Dikarya</taxon>
        <taxon>Ascomycota</taxon>
        <taxon>Pezizomycotina</taxon>
        <taxon>Eurotiomycetes</taxon>
        <taxon>Eurotiomycetidae</taxon>
        <taxon>Eurotiales</taxon>
        <taxon>Thermoascaceae</taxon>
        <taxon>Paecilomyces</taxon>
    </lineage>
</organism>
<dbReference type="EMBL" id="RCNU01000004">
    <property type="protein sequence ID" value="RWQ96141.1"/>
    <property type="molecule type" value="Genomic_DNA"/>
</dbReference>
<keyword evidence="4" id="KW-0653">Protein transport</keyword>
<keyword evidence="7" id="KW-0675">Receptor</keyword>
<dbReference type="InterPro" id="IPR016024">
    <property type="entry name" value="ARM-type_fold"/>
</dbReference>
<evidence type="ECO:0000313" key="8">
    <source>
        <dbReference type="Proteomes" id="UP000283841"/>
    </source>
</evidence>
<dbReference type="InterPro" id="IPR051345">
    <property type="entry name" value="Importin_beta-like_NTR"/>
</dbReference>
<dbReference type="SUPFAM" id="SSF48371">
    <property type="entry name" value="ARM repeat"/>
    <property type="match status" value="1"/>
</dbReference>
<dbReference type="RefSeq" id="XP_028485786.1">
    <property type="nucleotide sequence ID" value="XM_028626426.1"/>
</dbReference>
<name>A0A443HWK9_BYSSP</name>
<dbReference type="AlphaFoldDB" id="A0A443HWK9"/>
<sequence length="1036" mass="114835">MSAGLGQTPDPQALVAGANETVAQLYDPANARNPTKVKELQEHLQLLQRSPQGWIVADGLMGSSNPDARFMGALTFIVKINQDWSNLTENDARELLERLINHFVLFAGRDEKPLVLRKLASSLVAIFLKPNAPWRRALWNLAVCLAHGRYVPEEQSRSIDFQTATLPHLGHSQIVALLYFSAALAEETSKWSMESRRSGDDHPISENIEDALTLSEFVLSLILQQETPGQDTNAGPGNEAITSYNVWLTVRGSIRARDPIPSSRLASPTTRVIQSLRVPILSKTATEVVTDLLHSRDNILNQEHLASILQFIVSDVGAAHVVGLVEGVYDDDHMVFLELLLAYASREYRDILIEPLTPEHENVLTFLHTLFHGPGYAAVDDEACPYLLEWWTEMADELQGVFFDTEPPSIDRAKQNLARAVLDCFAKLMYPEPQDLQGWSDDEKIEFNTFRRDVCDFLLAAYPILGIELIQVFQEKAKSAMESQDWRTFEASIFCLGHLSEAVDENEHADQCLNAIFFTNEFATLCAGQEVQISDKARQTLVDMLGRYKSFFERTHALLLPVLNFLFSSLDVASCATAASKSISFLCKSCRQSLTPVLPTFLNQFDQFRMKPTATVQNMERVLEGIAAIVQTLPTDQDKAECLERLLRFFQEQAEVARAEAVRGETEAAQGHAHLVLRCVASIGKGLRTDGDAVVDLDRDSTDPYPATFWNTGPGAVSQALIMQCMHILVNDFPINVGIIEAACDILKAGYTEKTGPYVFPPVTTVNFVKSIPLGSPGADIVMGTASAFLASHRDHPQQISNEAVSLIVHVYETFCWMLENPQYNDPEIANSGIDFLTRLLPKYHPILFSLTSSPPEPTRDELNRRGGTGLLGHSHPQRPILETILSFTFMALSGADPLPLRSASQFWVSVLNLPIGREANASQAVEDALKECLPTLCQILITQLAGRCARSDIDHLVEVLKRVIFRQQGAARLHLSVALASLGSDSSQSQGALPSPQDRERFLAMLIAARGSAKTKELVRTFWKQCRGAGFDYVE</sequence>
<dbReference type="Proteomes" id="UP000283841">
    <property type="component" value="Unassembled WGS sequence"/>
</dbReference>
<evidence type="ECO:0000256" key="2">
    <source>
        <dbReference type="ARBA" id="ARBA00007991"/>
    </source>
</evidence>
<evidence type="ECO:0000256" key="3">
    <source>
        <dbReference type="ARBA" id="ARBA00022448"/>
    </source>
</evidence>
<comment type="caution">
    <text evidence="7">The sequence shown here is derived from an EMBL/GenBank/DDBJ whole genome shotgun (WGS) entry which is preliminary data.</text>
</comment>
<dbReference type="InterPro" id="IPR011989">
    <property type="entry name" value="ARM-like"/>
</dbReference>
<dbReference type="PANTHER" id="PTHR12363:SF33">
    <property type="entry name" value="IMPORTIN-13"/>
    <property type="match status" value="1"/>
</dbReference>
<feature type="region of interest" description="Disordered" evidence="6">
    <location>
        <begin position="853"/>
        <end position="875"/>
    </location>
</feature>
<evidence type="ECO:0000256" key="4">
    <source>
        <dbReference type="ARBA" id="ARBA00022927"/>
    </source>
</evidence>
<dbReference type="GO" id="GO:0005737">
    <property type="term" value="C:cytoplasm"/>
    <property type="evidence" value="ECO:0007669"/>
    <property type="project" value="TreeGrafter"/>
</dbReference>
<dbReference type="VEuPathDB" id="FungiDB:C8Q69DRAFT_233956"/>
<dbReference type="STRING" id="264951.A0A443HWK9"/>
<proteinExistence type="inferred from homology"/>
<evidence type="ECO:0000256" key="1">
    <source>
        <dbReference type="ARBA" id="ARBA00004123"/>
    </source>
</evidence>
<keyword evidence="8" id="KW-1185">Reference proteome</keyword>
<dbReference type="Pfam" id="PF24140">
    <property type="entry name" value="TPR_TNPO3_IPO13_3rd"/>
    <property type="match status" value="1"/>
</dbReference>